<comment type="caution">
    <text evidence="9">The sequence shown here is derived from an EMBL/GenBank/DDBJ whole genome shotgun (WGS) entry which is preliminary data.</text>
</comment>
<dbReference type="RefSeq" id="WP_058469959.1">
    <property type="nucleotide sequence ID" value="NZ_CAAAIC010000007.1"/>
</dbReference>
<protein>
    <submittedName>
        <fullName evidence="9">Enhanced entry protein EnhA</fullName>
    </submittedName>
</protein>
<reference evidence="9 10" key="1">
    <citation type="submission" date="2015-11" db="EMBL/GenBank/DDBJ databases">
        <title>Genomic analysis of 38 Legionella species identifies large and diverse effector repertoires.</title>
        <authorList>
            <person name="Burstein D."/>
            <person name="Amaro F."/>
            <person name="Zusman T."/>
            <person name="Lifshitz Z."/>
            <person name="Cohen O."/>
            <person name="Gilbert J.A."/>
            <person name="Pupko T."/>
            <person name="Shuman H.A."/>
            <person name="Segal G."/>
        </authorList>
    </citation>
    <scope>NUCLEOTIDE SEQUENCE [LARGE SCALE GENOMIC DNA]</scope>
    <source>
        <strain evidence="9 10">BL-540</strain>
    </source>
</reference>
<dbReference type="InterPro" id="IPR005490">
    <property type="entry name" value="LD_TPept_cat_dom"/>
</dbReference>
<feature type="domain" description="L,D-TPase catalytic" evidence="8">
    <location>
        <begin position="43"/>
        <end position="165"/>
    </location>
</feature>
<dbReference type="GO" id="GO:0071555">
    <property type="term" value="P:cell wall organization"/>
    <property type="evidence" value="ECO:0007669"/>
    <property type="project" value="UniProtKB-UniRule"/>
</dbReference>
<dbReference type="Gene3D" id="2.40.440.10">
    <property type="entry name" value="L,D-transpeptidase catalytic domain-like"/>
    <property type="match status" value="1"/>
</dbReference>
<dbReference type="AlphaFoldDB" id="A0A0W0V7H7"/>
<proteinExistence type="inferred from homology"/>
<dbReference type="STRING" id="456.Ljor_0381"/>
<dbReference type="OrthoDB" id="463216at2"/>
<keyword evidence="4 7" id="KW-0133">Cell shape</keyword>
<evidence type="ECO:0000256" key="3">
    <source>
        <dbReference type="ARBA" id="ARBA00022679"/>
    </source>
</evidence>
<dbReference type="Pfam" id="PF03734">
    <property type="entry name" value="YkuD"/>
    <property type="match status" value="1"/>
</dbReference>
<evidence type="ECO:0000313" key="9">
    <source>
        <dbReference type="EMBL" id="KTD16075.1"/>
    </source>
</evidence>
<keyword evidence="5 7" id="KW-0573">Peptidoglycan synthesis</keyword>
<dbReference type="Proteomes" id="UP000055035">
    <property type="component" value="Unassembled WGS sequence"/>
</dbReference>
<keyword evidence="10" id="KW-1185">Reference proteome</keyword>
<feature type="active site" description="Nucleophile" evidence="7">
    <location>
        <position position="140"/>
    </location>
</feature>
<dbReference type="GO" id="GO:0018104">
    <property type="term" value="P:peptidoglycan-protein cross-linking"/>
    <property type="evidence" value="ECO:0007669"/>
    <property type="project" value="TreeGrafter"/>
</dbReference>
<dbReference type="UniPathway" id="UPA00219"/>
<evidence type="ECO:0000313" key="10">
    <source>
        <dbReference type="Proteomes" id="UP000055035"/>
    </source>
</evidence>
<accession>A0A0W0V7H7</accession>
<evidence type="ECO:0000256" key="4">
    <source>
        <dbReference type="ARBA" id="ARBA00022960"/>
    </source>
</evidence>
<dbReference type="InterPro" id="IPR050979">
    <property type="entry name" value="LD-transpeptidase"/>
</dbReference>
<dbReference type="GO" id="GO:0016740">
    <property type="term" value="F:transferase activity"/>
    <property type="evidence" value="ECO:0007669"/>
    <property type="project" value="UniProtKB-KW"/>
</dbReference>
<dbReference type="PANTHER" id="PTHR30582">
    <property type="entry name" value="L,D-TRANSPEPTIDASE"/>
    <property type="match status" value="1"/>
</dbReference>
<dbReference type="GO" id="GO:0071972">
    <property type="term" value="F:peptidoglycan L,D-transpeptidase activity"/>
    <property type="evidence" value="ECO:0007669"/>
    <property type="project" value="TreeGrafter"/>
</dbReference>
<evidence type="ECO:0000256" key="5">
    <source>
        <dbReference type="ARBA" id="ARBA00022984"/>
    </source>
</evidence>
<dbReference type="PATRIC" id="fig|456.5.peg.406"/>
<name>A0A0W0V7H7_9GAMM</name>
<dbReference type="InterPro" id="IPR038063">
    <property type="entry name" value="Transpep_catalytic_dom"/>
</dbReference>
<organism evidence="9 10">
    <name type="scientific">Legionella jordanis</name>
    <dbReference type="NCBI Taxonomy" id="456"/>
    <lineage>
        <taxon>Bacteria</taxon>
        <taxon>Pseudomonadati</taxon>
        <taxon>Pseudomonadota</taxon>
        <taxon>Gammaproteobacteria</taxon>
        <taxon>Legionellales</taxon>
        <taxon>Legionellaceae</taxon>
        <taxon>Legionella</taxon>
    </lineage>
</organism>
<dbReference type="GO" id="GO:0008360">
    <property type="term" value="P:regulation of cell shape"/>
    <property type="evidence" value="ECO:0007669"/>
    <property type="project" value="UniProtKB-UniRule"/>
</dbReference>
<sequence>MEEKKPRQLGIAILVFAFPFLFLNLPAKALAYSHGPYLTLASNTFIFSPRTRTWKAVQNGKVIRSGKASGGSHYCKDIRRSCRTPSGVYRIWSKGGAGCVSSRYPLPHGGAKMPYCMFFSKYYAIHGSYEVPNYNASHGCIRVLPSDALWLSRNFIKIGTKVVVQPY</sequence>
<evidence type="ECO:0000256" key="6">
    <source>
        <dbReference type="ARBA" id="ARBA00023316"/>
    </source>
</evidence>
<gene>
    <name evidence="9" type="primary">enhA_1</name>
    <name evidence="9" type="ORF">Ljor_0381</name>
</gene>
<feature type="active site" description="Proton donor/acceptor" evidence="7">
    <location>
        <position position="126"/>
    </location>
</feature>
<evidence type="ECO:0000256" key="2">
    <source>
        <dbReference type="ARBA" id="ARBA00005992"/>
    </source>
</evidence>
<comment type="pathway">
    <text evidence="1 7">Cell wall biogenesis; peptidoglycan biosynthesis.</text>
</comment>
<dbReference type="GO" id="GO:0005576">
    <property type="term" value="C:extracellular region"/>
    <property type="evidence" value="ECO:0007669"/>
    <property type="project" value="TreeGrafter"/>
</dbReference>
<dbReference type="SUPFAM" id="SSF141523">
    <property type="entry name" value="L,D-transpeptidase catalytic domain-like"/>
    <property type="match status" value="1"/>
</dbReference>
<dbReference type="PROSITE" id="PS52029">
    <property type="entry name" value="LD_TPASE"/>
    <property type="match status" value="1"/>
</dbReference>
<keyword evidence="3" id="KW-0808">Transferase</keyword>
<evidence type="ECO:0000259" key="8">
    <source>
        <dbReference type="PROSITE" id="PS52029"/>
    </source>
</evidence>
<dbReference type="CDD" id="cd16913">
    <property type="entry name" value="YkuD_like"/>
    <property type="match status" value="1"/>
</dbReference>
<evidence type="ECO:0000256" key="7">
    <source>
        <dbReference type="PROSITE-ProRule" id="PRU01373"/>
    </source>
</evidence>
<comment type="similarity">
    <text evidence="2">Belongs to the YkuD family.</text>
</comment>
<dbReference type="EMBL" id="LNYJ01000011">
    <property type="protein sequence ID" value="KTD16075.1"/>
    <property type="molecule type" value="Genomic_DNA"/>
</dbReference>
<keyword evidence="6 7" id="KW-0961">Cell wall biogenesis/degradation</keyword>
<dbReference type="PANTHER" id="PTHR30582:SF2">
    <property type="entry name" value="L,D-TRANSPEPTIDASE YCIB-RELATED"/>
    <property type="match status" value="1"/>
</dbReference>
<evidence type="ECO:0000256" key="1">
    <source>
        <dbReference type="ARBA" id="ARBA00004752"/>
    </source>
</evidence>